<keyword evidence="1" id="KW-1133">Transmembrane helix</keyword>
<accession>K2RHX7</accession>
<keyword evidence="1" id="KW-0472">Membrane</keyword>
<dbReference type="HOGENOM" id="CLU_1283462_0_0_1"/>
<evidence type="ECO:0000259" key="2">
    <source>
        <dbReference type="Pfam" id="PF25545"/>
    </source>
</evidence>
<dbReference type="InterPro" id="IPR057684">
    <property type="entry name" value="DUF7924"/>
</dbReference>
<reference evidence="3 4" key="1">
    <citation type="journal article" date="2012" name="BMC Genomics">
        <title>Tools to kill: Genome of one of the most destructive plant pathogenic fungi Macrophomina phaseolina.</title>
        <authorList>
            <person name="Islam M.S."/>
            <person name="Haque M.S."/>
            <person name="Islam M.M."/>
            <person name="Emdad E.M."/>
            <person name="Halim A."/>
            <person name="Hossen Q.M.M."/>
            <person name="Hossain M.Z."/>
            <person name="Ahmed B."/>
            <person name="Rahim S."/>
            <person name="Rahman M.S."/>
            <person name="Alam M.M."/>
            <person name="Hou S."/>
            <person name="Wan X."/>
            <person name="Saito J.A."/>
            <person name="Alam M."/>
        </authorList>
    </citation>
    <scope>NUCLEOTIDE SEQUENCE [LARGE SCALE GENOMIC DNA]</scope>
    <source>
        <strain evidence="3 4">MS6</strain>
    </source>
</reference>
<evidence type="ECO:0000313" key="3">
    <source>
        <dbReference type="EMBL" id="EKG09729.1"/>
    </source>
</evidence>
<dbReference type="VEuPathDB" id="FungiDB:MPH_13161"/>
<organism evidence="3 4">
    <name type="scientific">Macrophomina phaseolina (strain MS6)</name>
    <name type="common">Charcoal rot fungus</name>
    <dbReference type="NCBI Taxonomy" id="1126212"/>
    <lineage>
        <taxon>Eukaryota</taxon>
        <taxon>Fungi</taxon>
        <taxon>Dikarya</taxon>
        <taxon>Ascomycota</taxon>
        <taxon>Pezizomycotina</taxon>
        <taxon>Dothideomycetes</taxon>
        <taxon>Dothideomycetes incertae sedis</taxon>
        <taxon>Botryosphaeriales</taxon>
        <taxon>Botryosphaeriaceae</taxon>
        <taxon>Macrophomina</taxon>
    </lineage>
</organism>
<gene>
    <name evidence="3" type="ORF">MPH_13161</name>
</gene>
<dbReference type="Proteomes" id="UP000007129">
    <property type="component" value="Unassembled WGS sequence"/>
</dbReference>
<feature type="transmembrane region" description="Helical" evidence="1">
    <location>
        <begin position="70"/>
        <end position="90"/>
    </location>
</feature>
<dbReference type="EMBL" id="AHHD01000569">
    <property type="protein sequence ID" value="EKG09729.1"/>
    <property type="molecule type" value="Genomic_DNA"/>
</dbReference>
<evidence type="ECO:0000256" key="1">
    <source>
        <dbReference type="SAM" id="Phobius"/>
    </source>
</evidence>
<evidence type="ECO:0000313" key="4">
    <source>
        <dbReference type="Proteomes" id="UP000007129"/>
    </source>
</evidence>
<dbReference type="Pfam" id="PF25545">
    <property type="entry name" value="DUF7924"/>
    <property type="match status" value="1"/>
</dbReference>
<name>K2RHX7_MACPH</name>
<dbReference type="InParanoid" id="K2RHX7"/>
<sequence>MDNWASAHGTLGVFIRLIYFLIGPAGWSVIGEVTLSLVLEYHLVCILSLAEFGSFNVQGDIVDNLFELMGPVLIFSFFVCHGCSVLSDVLRLKEHGALAVVSLRRPNRILNIRIYGHYLIIDWKDTKYYCHLIYKFGFTVIGSKNRWRPTNVPRACTTVGCRTTLSGSTPLSMISPRSILMCLRRRNCIFEARRASQEPESCSFAIRNLGLGSTK</sequence>
<keyword evidence="1" id="KW-0812">Transmembrane</keyword>
<protein>
    <recommendedName>
        <fullName evidence="2">DUF7924 domain-containing protein</fullName>
    </recommendedName>
</protein>
<feature type="domain" description="DUF7924" evidence="2">
    <location>
        <begin position="112"/>
        <end position="154"/>
    </location>
</feature>
<comment type="caution">
    <text evidence="3">The sequence shown here is derived from an EMBL/GenBank/DDBJ whole genome shotgun (WGS) entry which is preliminary data.</text>
</comment>
<dbReference type="AlphaFoldDB" id="K2RHX7"/>
<proteinExistence type="predicted"/>